<keyword evidence="2" id="KW-0371">Homeobox</keyword>
<dbReference type="AlphaFoldDB" id="Q5NTA5"/>
<gene>
    <name evidence="2" type="primary">PDX-1</name>
</gene>
<feature type="compositionally biased region" description="Low complexity" evidence="1">
    <location>
        <begin position="10"/>
        <end position="27"/>
    </location>
</feature>
<feature type="region of interest" description="Disordered" evidence="1">
    <location>
        <begin position="89"/>
        <end position="111"/>
    </location>
</feature>
<feature type="non-terminal residue" evidence="2">
    <location>
        <position position="1"/>
    </location>
</feature>
<reference evidence="2" key="1">
    <citation type="submission" date="2004-12" db="EMBL/GenBank/DDBJ databases">
        <title>Canine Pdx-1.</title>
        <authorList>
            <person name="Takagi K."/>
            <person name="Neo S."/>
            <person name="Furuichi M."/>
            <person name="Watanabe M."/>
            <person name="Kansaku N."/>
            <person name="Hisasue M."/>
            <person name="Tsuchiya R."/>
            <person name="Yamada T."/>
        </authorList>
    </citation>
    <scope>NUCLEOTIDE SEQUENCE</scope>
</reference>
<organism evidence="2">
    <name type="scientific">Canis lupus familiaris</name>
    <name type="common">Dog</name>
    <name type="synonym">Canis familiaris</name>
    <dbReference type="NCBI Taxonomy" id="9615"/>
    <lineage>
        <taxon>Eukaryota</taxon>
        <taxon>Metazoa</taxon>
        <taxon>Chordata</taxon>
        <taxon>Craniata</taxon>
        <taxon>Vertebrata</taxon>
        <taxon>Euteleostomi</taxon>
        <taxon>Mammalia</taxon>
        <taxon>Eutheria</taxon>
        <taxon>Laurasiatheria</taxon>
        <taxon>Carnivora</taxon>
        <taxon>Caniformia</taxon>
        <taxon>Canidae</taxon>
        <taxon>Canis</taxon>
    </lineage>
</organism>
<feature type="compositionally biased region" description="Basic and acidic residues" evidence="1">
    <location>
        <begin position="94"/>
        <end position="111"/>
    </location>
</feature>
<protein>
    <submittedName>
        <fullName evidence="2">Pancreatic duodenal homeobox gene 1</fullName>
    </submittedName>
</protein>
<dbReference type="EMBL" id="AB196439">
    <property type="protein sequence ID" value="BAD77930.1"/>
    <property type="molecule type" value="mRNA"/>
</dbReference>
<sequence>SSARAPPPAGRALPGGSRASSPGGAQPRPAAFPVDEVYQGSRLERPVGRRRLRCRARRKQTDSHCLHSRTAAGAGEGVPVQQIHLEATQGGAGRHAELDREAHQDLVSEPP</sequence>
<name>Q5NTA5_CANLF</name>
<proteinExistence type="evidence at transcript level"/>
<dbReference type="GO" id="GO:0003677">
    <property type="term" value="F:DNA binding"/>
    <property type="evidence" value="ECO:0007669"/>
    <property type="project" value="UniProtKB-KW"/>
</dbReference>
<feature type="non-terminal residue" evidence="2">
    <location>
        <position position="111"/>
    </location>
</feature>
<feature type="region of interest" description="Disordered" evidence="1">
    <location>
        <begin position="1"/>
        <end position="77"/>
    </location>
</feature>
<evidence type="ECO:0000313" key="2">
    <source>
        <dbReference type="EMBL" id="BAD77930.1"/>
    </source>
</evidence>
<accession>Q5NTA5</accession>
<evidence type="ECO:0000256" key="1">
    <source>
        <dbReference type="SAM" id="MobiDB-lite"/>
    </source>
</evidence>
<feature type="compositionally biased region" description="Basic residues" evidence="1">
    <location>
        <begin position="48"/>
        <end position="58"/>
    </location>
</feature>